<accession>A0ABW3W1U9</accession>
<protein>
    <recommendedName>
        <fullName evidence="5">Translation initiation factor IF-2</fullName>
    </recommendedName>
</protein>
<dbReference type="EMBL" id="JBHTLX010000014">
    <property type="protein sequence ID" value="MFD1248203.1"/>
    <property type="molecule type" value="Genomic_DNA"/>
</dbReference>
<keyword evidence="2" id="KW-1133">Transmembrane helix</keyword>
<feature type="region of interest" description="Disordered" evidence="1">
    <location>
        <begin position="103"/>
        <end position="168"/>
    </location>
</feature>
<keyword evidence="2" id="KW-0472">Membrane</keyword>
<evidence type="ECO:0000313" key="3">
    <source>
        <dbReference type="EMBL" id="MFD1248203.1"/>
    </source>
</evidence>
<feature type="region of interest" description="Disordered" evidence="1">
    <location>
        <begin position="1"/>
        <end position="68"/>
    </location>
</feature>
<feature type="compositionally biased region" description="Basic and acidic residues" evidence="1">
    <location>
        <begin position="122"/>
        <end position="131"/>
    </location>
</feature>
<evidence type="ECO:0000313" key="4">
    <source>
        <dbReference type="Proteomes" id="UP001597229"/>
    </source>
</evidence>
<sequence>MSNENEYDAAQPHPPAEQVSGASADVPGDVPGDVPADAPAAGPAAPPPPSEQPPTAPPAAPLPPAAPRQRWRDRVFGFRSVVAVALAGLILGGGLGVGAGLAAGGHHRWDSRDGRPGWMHGPGEHRFREFPGDGPPGQPGPYGRFGQDQPDQQPGQQPGTGSGGGQTG</sequence>
<feature type="transmembrane region" description="Helical" evidence="2">
    <location>
        <begin position="81"/>
        <end position="103"/>
    </location>
</feature>
<evidence type="ECO:0000256" key="2">
    <source>
        <dbReference type="SAM" id="Phobius"/>
    </source>
</evidence>
<gene>
    <name evidence="3" type="ORF">ACFQ3F_10430</name>
</gene>
<feature type="compositionally biased region" description="Low complexity" evidence="1">
    <location>
        <begin position="146"/>
        <end position="157"/>
    </location>
</feature>
<proteinExistence type="predicted"/>
<feature type="compositionally biased region" description="Gly residues" evidence="1">
    <location>
        <begin position="158"/>
        <end position="168"/>
    </location>
</feature>
<keyword evidence="2" id="KW-0812">Transmembrane</keyword>
<feature type="compositionally biased region" description="Pro residues" evidence="1">
    <location>
        <begin position="44"/>
        <end position="66"/>
    </location>
</feature>
<organism evidence="3 4">
    <name type="scientific">Nocardioides ginsengisoli</name>
    <dbReference type="NCBI Taxonomy" id="363868"/>
    <lineage>
        <taxon>Bacteria</taxon>
        <taxon>Bacillati</taxon>
        <taxon>Actinomycetota</taxon>
        <taxon>Actinomycetes</taxon>
        <taxon>Propionibacteriales</taxon>
        <taxon>Nocardioidaceae</taxon>
        <taxon>Nocardioides</taxon>
    </lineage>
</organism>
<comment type="caution">
    <text evidence="3">The sequence shown here is derived from an EMBL/GenBank/DDBJ whole genome shotgun (WGS) entry which is preliminary data.</text>
</comment>
<evidence type="ECO:0008006" key="5">
    <source>
        <dbReference type="Google" id="ProtNLM"/>
    </source>
</evidence>
<dbReference type="RefSeq" id="WP_367920675.1">
    <property type="nucleotide sequence ID" value="NZ_BAABAC010000035.1"/>
</dbReference>
<keyword evidence="4" id="KW-1185">Reference proteome</keyword>
<feature type="compositionally biased region" description="Low complexity" evidence="1">
    <location>
        <begin position="24"/>
        <end position="43"/>
    </location>
</feature>
<reference evidence="4" key="1">
    <citation type="journal article" date="2019" name="Int. J. Syst. Evol. Microbiol.">
        <title>The Global Catalogue of Microorganisms (GCM) 10K type strain sequencing project: providing services to taxonomists for standard genome sequencing and annotation.</title>
        <authorList>
            <consortium name="The Broad Institute Genomics Platform"/>
            <consortium name="The Broad Institute Genome Sequencing Center for Infectious Disease"/>
            <person name="Wu L."/>
            <person name="Ma J."/>
        </authorList>
    </citation>
    <scope>NUCLEOTIDE SEQUENCE [LARGE SCALE GENOMIC DNA]</scope>
    <source>
        <strain evidence="4">CCUG 52478</strain>
    </source>
</reference>
<name>A0ABW3W1U9_9ACTN</name>
<dbReference type="Proteomes" id="UP001597229">
    <property type="component" value="Unassembled WGS sequence"/>
</dbReference>
<evidence type="ECO:0000256" key="1">
    <source>
        <dbReference type="SAM" id="MobiDB-lite"/>
    </source>
</evidence>